<dbReference type="AlphaFoldDB" id="A0AAV4TKJ1"/>
<comment type="caution">
    <text evidence="1">The sequence shown here is derived from an EMBL/GenBank/DDBJ whole genome shotgun (WGS) entry which is preliminary data.</text>
</comment>
<dbReference type="EMBL" id="BPLR01011347">
    <property type="protein sequence ID" value="GIY45941.1"/>
    <property type="molecule type" value="Genomic_DNA"/>
</dbReference>
<sequence length="101" mass="11461">MDGRMSHTNGFTSITKGLSAFCPLTKKETLCMGIPIPGNSLRGLVEMEGPPLQAERLSAPTMNSHRMIFHEMDAYIKHRSGENEIIMLYVWGEWLEMYINT</sequence>
<accession>A0AAV4TKJ1</accession>
<proteinExistence type="predicted"/>
<reference evidence="1 2" key="1">
    <citation type="submission" date="2021-06" db="EMBL/GenBank/DDBJ databases">
        <title>Caerostris extrusa draft genome.</title>
        <authorList>
            <person name="Kono N."/>
            <person name="Arakawa K."/>
        </authorList>
    </citation>
    <scope>NUCLEOTIDE SEQUENCE [LARGE SCALE GENOMIC DNA]</scope>
</reference>
<evidence type="ECO:0000313" key="2">
    <source>
        <dbReference type="Proteomes" id="UP001054945"/>
    </source>
</evidence>
<organism evidence="1 2">
    <name type="scientific">Caerostris extrusa</name>
    <name type="common">Bark spider</name>
    <name type="synonym">Caerostris bankana</name>
    <dbReference type="NCBI Taxonomy" id="172846"/>
    <lineage>
        <taxon>Eukaryota</taxon>
        <taxon>Metazoa</taxon>
        <taxon>Ecdysozoa</taxon>
        <taxon>Arthropoda</taxon>
        <taxon>Chelicerata</taxon>
        <taxon>Arachnida</taxon>
        <taxon>Araneae</taxon>
        <taxon>Araneomorphae</taxon>
        <taxon>Entelegynae</taxon>
        <taxon>Araneoidea</taxon>
        <taxon>Araneidae</taxon>
        <taxon>Caerostris</taxon>
    </lineage>
</organism>
<name>A0AAV4TKJ1_CAEEX</name>
<protein>
    <submittedName>
        <fullName evidence="1">Uncharacterized protein</fullName>
    </submittedName>
</protein>
<keyword evidence="2" id="KW-1185">Reference proteome</keyword>
<dbReference type="Proteomes" id="UP001054945">
    <property type="component" value="Unassembled WGS sequence"/>
</dbReference>
<gene>
    <name evidence="1" type="ORF">CEXT_796291</name>
</gene>
<evidence type="ECO:0000313" key="1">
    <source>
        <dbReference type="EMBL" id="GIY45941.1"/>
    </source>
</evidence>